<protein>
    <recommendedName>
        <fullName evidence="2">PSP1 C-terminal domain-containing protein</fullName>
    </recommendedName>
</protein>
<dbReference type="Pfam" id="PF04468">
    <property type="entry name" value="PSP1"/>
    <property type="match status" value="1"/>
</dbReference>
<dbReference type="GO" id="GO:0005737">
    <property type="term" value="C:cytoplasm"/>
    <property type="evidence" value="ECO:0007669"/>
    <property type="project" value="TreeGrafter"/>
</dbReference>
<gene>
    <name evidence="3" type="ORF">EJ06DRAFT_420398</name>
</gene>
<feature type="region of interest" description="Disordered" evidence="1">
    <location>
        <begin position="1"/>
        <end position="139"/>
    </location>
</feature>
<dbReference type="InterPro" id="IPR047767">
    <property type="entry name" value="PSP1-like"/>
</dbReference>
<dbReference type="PANTHER" id="PTHR43830:SF3">
    <property type="entry name" value="PROTEIN PSP1"/>
    <property type="match status" value="1"/>
</dbReference>
<evidence type="ECO:0000313" key="4">
    <source>
        <dbReference type="Proteomes" id="UP000799640"/>
    </source>
</evidence>
<dbReference type="Proteomes" id="UP000799640">
    <property type="component" value="Unassembled WGS sequence"/>
</dbReference>
<feature type="domain" description="PSP1 C-terminal" evidence="2">
    <location>
        <begin position="615"/>
        <end position="700"/>
    </location>
</feature>
<evidence type="ECO:0000313" key="3">
    <source>
        <dbReference type="EMBL" id="KAF2400198.1"/>
    </source>
</evidence>
<feature type="region of interest" description="Disordered" evidence="1">
    <location>
        <begin position="748"/>
        <end position="769"/>
    </location>
</feature>
<sequence length="909" mass="100664">MTSSTSAAAHPPPGRNSLPGGHIMPPSSIVEKKSMGSVRRSTPDSEAVTSDDDHEQTPAMSMSLYSVKSMPMQRPVRRSSWLSEVQSSQQRKYSLSGMSLASTGSQPTTPAGENGPWDAASHAPRPGTSGTSFPWTPQVWQKDRPPRLAEVLQSPTSTFPDDLRSPTMREHGPNAGLPFEIPLEPSRKTVRSQSYSAGQLDKTPGFENMHQPGPYKMKTSLMHRPSRPSMLGDSGRDPLSSLREDEDDVGSSTGSDPDLRLQPSMTNPEVSRTFGQNDMFKQASFENGRALAAAAASGQQNSGFRYPRRNAPTFPSPPPLPQLDIEYAVTDETEEPVENFGDSGRLARHSVSGASPGAPLSPLDTVLENRTLEGLKKAQWQSSLGFGIPEEGSQSRRHSFADLPRHEAVARKSPDGSGAVQYGGYMDHVTSLVSQMSMGDMRHQDHGVDEALHFHGGEAQKRYARERADEFNPFAVSNHFARPQRILYLVSFKCKRSDIYYIPDNTGLQVKAGDTVIVEGDRGQDLGTVEHTHVTMEQAKKLKEEFGHKHFRCLMMFSRMYPHVAELANDEVAFTKAITGAAGAQGLPMAGNMPGMGPTHARDAMAQFEPEPRPKMIKRVARPDEVNLLREKEGNEAKAKRVCQSKVNDHSLRMEILDAEFQHDYRKLTFFYYAEEYINFNDLVTDLFKVYKTRIWMSAINPGSYTAMNPNAGIRAQPWAKPAHPTHPAHPTLMRQQDDPRIAMEARKRISPQDLLRTQARERSAEDAQVRKEYERAMHLEAAAKAGYMDRGQEYAQAQQSFEARRANAFPAFAHQFVQSVPAAPWSQALPGVGLPFPYGYPERDPSTNYAISAMMPLASNLGHPTAFTPRGGIPPQFGGNQAFSPSSEVMMEALQDQYQRYSLDPRRG</sequence>
<keyword evidence="4" id="KW-1185">Reference proteome</keyword>
<dbReference type="AlphaFoldDB" id="A0A6G1HVW6"/>
<reference evidence="3" key="1">
    <citation type="journal article" date="2020" name="Stud. Mycol.">
        <title>101 Dothideomycetes genomes: a test case for predicting lifestyles and emergence of pathogens.</title>
        <authorList>
            <person name="Haridas S."/>
            <person name="Albert R."/>
            <person name="Binder M."/>
            <person name="Bloem J."/>
            <person name="Labutti K."/>
            <person name="Salamov A."/>
            <person name="Andreopoulos B."/>
            <person name="Baker S."/>
            <person name="Barry K."/>
            <person name="Bills G."/>
            <person name="Bluhm B."/>
            <person name="Cannon C."/>
            <person name="Castanera R."/>
            <person name="Culley D."/>
            <person name="Daum C."/>
            <person name="Ezra D."/>
            <person name="Gonzalez J."/>
            <person name="Henrissat B."/>
            <person name="Kuo A."/>
            <person name="Liang C."/>
            <person name="Lipzen A."/>
            <person name="Lutzoni F."/>
            <person name="Magnuson J."/>
            <person name="Mondo S."/>
            <person name="Nolan M."/>
            <person name="Ohm R."/>
            <person name="Pangilinan J."/>
            <person name="Park H.-J."/>
            <person name="Ramirez L."/>
            <person name="Alfaro M."/>
            <person name="Sun H."/>
            <person name="Tritt A."/>
            <person name="Yoshinaga Y."/>
            <person name="Zwiers L.-H."/>
            <person name="Turgeon B."/>
            <person name="Goodwin S."/>
            <person name="Spatafora J."/>
            <person name="Crous P."/>
            <person name="Grigoriev I."/>
        </authorList>
    </citation>
    <scope>NUCLEOTIDE SEQUENCE</scope>
    <source>
        <strain evidence="3">CBS 262.69</strain>
    </source>
</reference>
<organism evidence="3 4">
    <name type="scientific">Trichodelitschia bisporula</name>
    <dbReference type="NCBI Taxonomy" id="703511"/>
    <lineage>
        <taxon>Eukaryota</taxon>
        <taxon>Fungi</taxon>
        <taxon>Dikarya</taxon>
        <taxon>Ascomycota</taxon>
        <taxon>Pezizomycotina</taxon>
        <taxon>Dothideomycetes</taxon>
        <taxon>Dothideomycetes incertae sedis</taxon>
        <taxon>Phaeotrichales</taxon>
        <taxon>Phaeotrichaceae</taxon>
        <taxon>Trichodelitschia</taxon>
    </lineage>
</organism>
<proteinExistence type="predicted"/>
<accession>A0A6G1HVW6</accession>
<feature type="compositionally biased region" description="Basic and acidic residues" evidence="1">
    <location>
        <begin position="759"/>
        <end position="769"/>
    </location>
</feature>
<feature type="compositionally biased region" description="Polar residues" evidence="1">
    <location>
        <begin position="80"/>
        <end position="111"/>
    </location>
</feature>
<evidence type="ECO:0000256" key="1">
    <source>
        <dbReference type="SAM" id="MobiDB-lite"/>
    </source>
</evidence>
<feature type="region of interest" description="Disordered" evidence="1">
    <location>
        <begin position="187"/>
        <end position="272"/>
    </location>
</feature>
<evidence type="ECO:0000259" key="2">
    <source>
        <dbReference type="PROSITE" id="PS51411"/>
    </source>
</evidence>
<dbReference type="PROSITE" id="PS51411">
    <property type="entry name" value="PSP1_C"/>
    <property type="match status" value="1"/>
</dbReference>
<feature type="compositionally biased region" description="Polar residues" evidence="1">
    <location>
        <begin position="128"/>
        <end position="139"/>
    </location>
</feature>
<feature type="compositionally biased region" description="Polar residues" evidence="1">
    <location>
        <begin position="263"/>
        <end position="272"/>
    </location>
</feature>
<dbReference type="OrthoDB" id="243127at2759"/>
<dbReference type="EMBL" id="ML996695">
    <property type="protein sequence ID" value="KAF2400198.1"/>
    <property type="molecule type" value="Genomic_DNA"/>
</dbReference>
<dbReference type="PANTHER" id="PTHR43830">
    <property type="entry name" value="PROTEIN PSP1"/>
    <property type="match status" value="1"/>
</dbReference>
<name>A0A6G1HVW6_9PEZI</name>
<dbReference type="InterPro" id="IPR007557">
    <property type="entry name" value="PSP1_C"/>
</dbReference>